<dbReference type="AlphaFoldDB" id="A0A8S1H2Y5"/>
<feature type="compositionally biased region" description="Polar residues" evidence="1">
    <location>
        <begin position="79"/>
        <end position="89"/>
    </location>
</feature>
<evidence type="ECO:0000256" key="1">
    <source>
        <dbReference type="SAM" id="MobiDB-lite"/>
    </source>
</evidence>
<comment type="caution">
    <text evidence="2">The sequence shown here is derived from an EMBL/GenBank/DDBJ whole genome shotgun (WGS) entry which is preliminary data.</text>
</comment>
<proteinExistence type="predicted"/>
<organism evidence="2 3">
    <name type="scientific">Caenorhabditis auriculariae</name>
    <dbReference type="NCBI Taxonomy" id="2777116"/>
    <lineage>
        <taxon>Eukaryota</taxon>
        <taxon>Metazoa</taxon>
        <taxon>Ecdysozoa</taxon>
        <taxon>Nematoda</taxon>
        <taxon>Chromadorea</taxon>
        <taxon>Rhabditida</taxon>
        <taxon>Rhabditina</taxon>
        <taxon>Rhabditomorpha</taxon>
        <taxon>Rhabditoidea</taxon>
        <taxon>Rhabditidae</taxon>
        <taxon>Peloderinae</taxon>
        <taxon>Caenorhabditis</taxon>
    </lineage>
</organism>
<reference evidence="2" key="1">
    <citation type="submission" date="2020-10" db="EMBL/GenBank/DDBJ databases">
        <authorList>
            <person name="Kikuchi T."/>
        </authorList>
    </citation>
    <scope>NUCLEOTIDE SEQUENCE</scope>
    <source>
        <strain evidence="2">NKZ352</strain>
    </source>
</reference>
<feature type="compositionally biased region" description="Basic and acidic residues" evidence="1">
    <location>
        <begin position="61"/>
        <end position="73"/>
    </location>
</feature>
<feature type="region of interest" description="Disordered" evidence="1">
    <location>
        <begin position="1"/>
        <end position="89"/>
    </location>
</feature>
<name>A0A8S1H2Y5_9PELO</name>
<sequence>MFPITLRPMTKSFSIQVPGKKKGGSRKGQLARSLTKNVCSSVSSSANDDASKGSRNGIRRQPADPHVMPRLDNEPGGAPTSSPPAQANS</sequence>
<evidence type="ECO:0000313" key="2">
    <source>
        <dbReference type="EMBL" id="CAD6189905.1"/>
    </source>
</evidence>
<evidence type="ECO:0000313" key="3">
    <source>
        <dbReference type="Proteomes" id="UP000835052"/>
    </source>
</evidence>
<gene>
    <name evidence="2" type="ORF">CAUJ_LOCUS5824</name>
</gene>
<feature type="compositionally biased region" description="Low complexity" evidence="1">
    <location>
        <begin position="36"/>
        <end position="48"/>
    </location>
</feature>
<dbReference type="Proteomes" id="UP000835052">
    <property type="component" value="Unassembled WGS sequence"/>
</dbReference>
<protein>
    <submittedName>
        <fullName evidence="2">Uncharacterized protein</fullName>
    </submittedName>
</protein>
<keyword evidence="3" id="KW-1185">Reference proteome</keyword>
<dbReference type="EMBL" id="CAJGYM010000012">
    <property type="protein sequence ID" value="CAD6189905.1"/>
    <property type="molecule type" value="Genomic_DNA"/>
</dbReference>
<accession>A0A8S1H2Y5</accession>